<dbReference type="Proteomes" id="UP000534783">
    <property type="component" value="Unassembled WGS sequence"/>
</dbReference>
<name>A0A7X6DNG7_9BACT</name>
<organism evidence="2 3">
    <name type="scientific">Candidatus Manganitrophus noduliformans</name>
    <dbReference type="NCBI Taxonomy" id="2606439"/>
    <lineage>
        <taxon>Bacteria</taxon>
        <taxon>Pseudomonadati</taxon>
        <taxon>Nitrospirota</taxon>
        <taxon>Nitrospiria</taxon>
        <taxon>Candidatus Troglogloeales</taxon>
        <taxon>Candidatus Manganitrophaceae</taxon>
        <taxon>Candidatus Manganitrophus</taxon>
    </lineage>
</organism>
<comment type="caution">
    <text evidence="2">The sequence shown here is derived from an EMBL/GenBank/DDBJ whole genome shotgun (WGS) entry which is preliminary data.</text>
</comment>
<keyword evidence="3" id="KW-1185">Reference proteome</keyword>
<gene>
    <name evidence="2" type="ORF">MNODULE_06325</name>
</gene>
<keyword evidence="1" id="KW-0812">Transmembrane</keyword>
<evidence type="ECO:0000256" key="1">
    <source>
        <dbReference type="SAM" id="Phobius"/>
    </source>
</evidence>
<evidence type="ECO:0000313" key="2">
    <source>
        <dbReference type="EMBL" id="NKE70352.1"/>
    </source>
</evidence>
<keyword evidence="1" id="KW-0472">Membrane</keyword>
<evidence type="ECO:0000313" key="3">
    <source>
        <dbReference type="Proteomes" id="UP000534783"/>
    </source>
</evidence>
<feature type="transmembrane region" description="Helical" evidence="1">
    <location>
        <begin position="70"/>
        <end position="89"/>
    </location>
</feature>
<feature type="transmembrane region" description="Helical" evidence="1">
    <location>
        <begin position="33"/>
        <end position="50"/>
    </location>
</feature>
<keyword evidence="1" id="KW-1133">Transmembrane helix</keyword>
<feature type="transmembrane region" description="Helical" evidence="1">
    <location>
        <begin position="101"/>
        <end position="122"/>
    </location>
</feature>
<dbReference type="EMBL" id="VTOW01000001">
    <property type="protein sequence ID" value="NKE70352.1"/>
    <property type="molecule type" value="Genomic_DNA"/>
</dbReference>
<reference evidence="2 3" key="1">
    <citation type="journal article" date="2020" name="Nature">
        <title>Bacterial chemolithoautotrophy via manganese oxidation.</title>
        <authorList>
            <person name="Yu H."/>
            <person name="Leadbetter J.R."/>
        </authorList>
    </citation>
    <scope>NUCLEOTIDE SEQUENCE [LARGE SCALE GENOMIC DNA]</scope>
    <source>
        <strain evidence="2 3">Mn-1</strain>
    </source>
</reference>
<dbReference type="RefSeq" id="WP_168058608.1">
    <property type="nucleotide sequence ID" value="NZ_VTOW01000001.1"/>
</dbReference>
<accession>A0A7X6DNG7</accession>
<sequence>MDAQKIVLVLAGGIAVGLLGYNLNALLPEWQRTMRFVVLGSLGGVIGIAIRHFKEISGGRLSKEMFQRAALGLAAGAALGVALAANPHVHLYQHYFRGTEGIWLLFLGALAGLLGVMLVRVLGRVSSKDGADANL</sequence>
<dbReference type="AlphaFoldDB" id="A0A7X6DNG7"/>
<feature type="transmembrane region" description="Helical" evidence="1">
    <location>
        <begin position="7"/>
        <end position="27"/>
    </location>
</feature>
<protein>
    <submittedName>
        <fullName evidence="2">Uncharacterized protein</fullName>
    </submittedName>
</protein>
<proteinExistence type="predicted"/>